<dbReference type="Proteomes" id="UP000735302">
    <property type="component" value="Unassembled WGS sequence"/>
</dbReference>
<protein>
    <submittedName>
        <fullName evidence="2">Uncharacterized protein</fullName>
    </submittedName>
</protein>
<comment type="caution">
    <text evidence="2">The sequence shown here is derived from an EMBL/GenBank/DDBJ whole genome shotgun (WGS) entry which is preliminary data.</text>
</comment>
<name>A0AAV3ZDH4_9GAST</name>
<feature type="region of interest" description="Disordered" evidence="1">
    <location>
        <begin position="29"/>
        <end position="69"/>
    </location>
</feature>
<keyword evidence="3" id="KW-1185">Reference proteome</keyword>
<dbReference type="AlphaFoldDB" id="A0AAV3ZDH4"/>
<organism evidence="2 3">
    <name type="scientific">Plakobranchus ocellatus</name>
    <dbReference type="NCBI Taxonomy" id="259542"/>
    <lineage>
        <taxon>Eukaryota</taxon>
        <taxon>Metazoa</taxon>
        <taxon>Spiralia</taxon>
        <taxon>Lophotrochozoa</taxon>
        <taxon>Mollusca</taxon>
        <taxon>Gastropoda</taxon>
        <taxon>Heterobranchia</taxon>
        <taxon>Euthyneura</taxon>
        <taxon>Panpulmonata</taxon>
        <taxon>Sacoglossa</taxon>
        <taxon>Placobranchoidea</taxon>
        <taxon>Plakobranchidae</taxon>
        <taxon>Plakobranchus</taxon>
    </lineage>
</organism>
<evidence type="ECO:0000256" key="1">
    <source>
        <dbReference type="SAM" id="MobiDB-lite"/>
    </source>
</evidence>
<evidence type="ECO:0000313" key="2">
    <source>
        <dbReference type="EMBL" id="GFN92516.1"/>
    </source>
</evidence>
<reference evidence="2 3" key="1">
    <citation type="journal article" date="2021" name="Elife">
        <title>Chloroplast acquisition without the gene transfer in kleptoplastic sea slugs, Plakobranchus ocellatus.</title>
        <authorList>
            <person name="Maeda T."/>
            <person name="Takahashi S."/>
            <person name="Yoshida T."/>
            <person name="Shimamura S."/>
            <person name="Takaki Y."/>
            <person name="Nagai Y."/>
            <person name="Toyoda A."/>
            <person name="Suzuki Y."/>
            <person name="Arimoto A."/>
            <person name="Ishii H."/>
            <person name="Satoh N."/>
            <person name="Nishiyama T."/>
            <person name="Hasebe M."/>
            <person name="Maruyama T."/>
            <person name="Minagawa J."/>
            <person name="Obokata J."/>
            <person name="Shigenobu S."/>
        </authorList>
    </citation>
    <scope>NUCLEOTIDE SEQUENCE [LARGE SCALE GENOMIC DNA]</scope>
</reference>
<accession>A0AAV3ZDH4</accession>
<dbReference type="EMBL" id="BLXT01002252">
    <property type="protein sequence ID" value="GFN92516.1"/>
    <property type="molecule type" value="Genomic_DNA"/>
</dbReference>
<sequence>MSETVGDGYDTCVTGWTLGLEWPERWSELASGPSKGQGVGGGTRTCDRRIPADLRAGSLSTVPPHTSGE</sequence>
<evidence type="ECO:0000313" key="3">
    <source>
        <dbReference type="Proteomes" id="UP000735302"/>
    </source>
</evidence>
<feature type="compositionally biased region" description="Polar residues" evidence="1">
    <location>
        <begin position="58"/>
        <end position="69"/>
    </location>
</feature>
<proteinExistence type="predicted"/>
<gene>
    <name evidence="2" type="ORF">PoB_001902200</name>
</gene>